<dbReference type="PANTHER" id="PTHR30537:SF5">
    <property type="entry name" value="HTH-TYPE TRANSCRIPTIONAL ACTIVATOR TTDR-RELATED"/>
    <property type="match status" value="1"/>
</dbReference>
<evidence type="ECO:0000256" key="2">
    <source>
        <dbReference type="ARBA" id="ARBA00023015"/>
    </source>
</evidence>
<evidence type="ECO:0000313" key="6">
    <source>
        <dbReference type="EMBL" id="RAI38301.1"/>
    </source>
</evidence>
<keyword evidence="2" id="KW-0805">Transcription regulation</keyword>
<sequence length="323" mass="34465">MADADLADLDAFAAVARARSFRGAAAVRGVSPSSLSEAVRRLEARLGVRLLNRTTRSVTPTEAGARLLERLAPALGEVAAAVDAINSVRDSPTGTLRLNVPTIVARPVLPPIACAFLERHPWVTLEVVAEDSFIDVLAAGFDAGVRYDERLEQDMIAVPIGPRRQRYAAAAAPAYLARHGTPAHPRDLLDHACIRHRFPSGVALPWEFERDGEVVRISPKGPLVASNLDLEVAAAEAGLGVIATFEAALSPALARGTLVPVLSDWWPSFSGPFLYYAGRDHLPAPLRAFVAFLRERARSGVDESLSVIPGRGQAANPETSGDL</sequence>
<proteinExistence type="inferred from homology"/>
<accession>A0A327KJG7</accession>
<comment type="similarity">
    <text evidence="1">Belongs to the LysR transcriptional regulatory family.</text>
</comment>
<dbReference type="Proteomes" id="UP000248863">
    <property type="component" value="Unassembled WGS sequence"/>
</dbReference>
<organism evidence="6 7">
    <name type="scientific">Rhodoplanes elegans</name>
    <dbReference type="NCBI Taxonomy" id="29408"/>
    <lineage>
        <taxon>Bacteria</taxon>
        <taxon>Pseudomonadati</taxon>
        <taxon>Pseudomonadota</taxon>
        <taxon>Alphaproteobacteria</taxon>
        <taxon>Hyphomicrobiales</taxon>
        <taxon>Nitrobacteraceae</taxon>
        <taxon>Rhodoplanes</taxon>
    </lineage>
</organism>
<comment type="caution">
    <text evidence="6">The sequence shown here is derived from an EMBL/GenBank/DDBJ whole genome shotgun (WGS) entry which is preliminary data.</text>
</comment>
<evidence type="ECO:0000259" key="5">
    <source>
        <dbReference type="PROSITE" id="PS50931"/>
    </source>
</evidence>
<dbReference type="PANTHER" id="PTHR30537">
    <property type="entry name" value="HTH-TYPE TRANSCRIPTIONAL REGULATOR"/>
    <property type="match status" value="1"/>
</dbReference>
<evidence type="ECO:0000256" key="3">
    <source>
        <dbReference type="ARBA" id="ARBA00023125"/>
    </source>
</evidence>
<dbReference type="PROSITE" id="PS50931">
    <property type="entry name" value="HTH_LYSR"/>
    <property type="match status" value="1"/>
</dbReference>
<dbReference type="InterPro" id="IPR000847">
    <property type="entry name" value="LysR_HTH_N"/>
</dbReference>
<dbReference type="Pfam" id="PF03466">
    <property type="entry name" value="LysR_substrate"/>
    <property type="match status" value="1"/>
</dbReference>
<name>A0A327KJG7_9BRAD</name>
<dbReference type="InterPro" id="IPR036390">
    <property type="entry name" value="WH_DNA-bd_sf"/>
</dbReference>
<dbReference type="GO" id="GO:0003677">
    <property type="term" value="F:DNA binding"/>
    <property type="evidence" value="ECO:0007669"/>
    <property type="project" value="UniProtKB-KW"/>
</dbReference>
<dbReference type="SUPFAM" id="SSF53850">
    <property type="entry name" value="Periplasmic binding protein-like II"/>
    <property type="match status" value="1"/>
</dbReference>
<protein>
    <submittedName>
        <fullName evidence="6">LysR family transcriptional regulator</fullName>
    </submittedName>
</protein>
<keyword evidence="4" id="KW-0804">Transcription</keyword>
<dbReference type="InterPro" id="IPR036388">
    <property type="entry name" value="WH-like_DNA-bd_sf"/>
</dbReference>
<dbReference type="InterPro" id="IPR005119">
    <property type="entry name" value="LysR_subst-bd"/>
</dbReference>
<dbReference type="Pfam" id="PF00126">
    <property type="entry name" value="HTH_1"/>
    <property type="match status" value="1"/>
</dbReference>
<dbReference type="Gene3D" id="3.40.190.290">
    <property type="match status" value="1"/>
</dbReference>
<feature type="domain" description="HTH lysR-type" evidence="5">
    <location>
        <begin position="1"/>
        <end position="61"/>
    </location>
</feature>
<evidence type="ECO:0000313" key="7">
    <source>
        <dbReference type="Proteomes" id="UP000248863"/>
    </source>
</evidence>
<keyword evidence="7" id="KW-1185">Reference proteome</keyword>
<dbReference type="SUPFAM" id="SSF46785">
    <property type="entry name" value="Winged helix' DNA-binding domain"/>
    <property type="match status" value="1"/>
</dbReference>
<dbReference type="GO" id="GO:0003700">
    <property type="term" value="F:DNA-binding transcription factor activity"/>
    <property type="evidence" value="ECO:0007669"/>
    <property type="project" value="InterPro"/>
</dbReference>
<dbReference type="EMBL" id="NPEU01000133">
    <property type="protein sequence ID" value="RAI38301.1"/>
    <property type="molecule type" value="Genomic_DNA"/>
</dbReference>
<dbReference type="InterPro" id="IPR058163">
    <property type="entry name" value="LysR-type_TF_proteobact-type"/>
</dbReference>
<reference evidence="6 7" key="1">
    <citation type="submission" date="2017-07" db="EMBL/GenBank/DDBJ databases">
        <title>Draft Genome Sequences of Select Purple Nonsulfur Bacteria.</title>
        <authorList>
            <person name="Lasarre B."/>
            <person name="Mckinlay J.B."/>
        </authorList>
    </citation>
    <scope>NUCLEOTIDE SEQUENCE [LARGE SCALE GENOMIC DNA]</scope>
    <source>
        <strain evidence="6 7">DSM 11907</strain>
    </source>
</reference>
<keyword evidence="3" id="KW-0238">DNA-binding</keyword>
<dbReference type="AlphaFoldDB" id="A0A327KJG7"/>
<dbReference type="OrthoDB" id="9813056at2"/>
<evidence type="ECO:0000256" key="4">
    <source>
        <dbReference type="ARBA" id="ARBA00023163"/>
    </source>
</evidence>
<dbReference type="Gene3D" id="1.10.10.10">
    <property type="entry name" value="Winged helix-like DNA-binding domain superfamily/Winged helix DNA-binding domain"/>
    <property type="match status" value="1"/>
</dbReference>
<dbReference type="RefSeq" id="WP_111357634.1">
    <property type="nucleotide sequence ID" value="NZ_NHSK01000112.1"/>
</dbReference>
<gene>
    <name evidence="6" type="ORF">CH338_13205</name>
</gene>
<evidence type="ECO:0000256" key="1">
    <source>
        <dbReference type="ARBA" id="ARBA00009437"/>
    </source>
</evidence>
<dbReference type="FunFam" id="1.10.10.10:FF:000001">
    <property type="entry name" value="LysR family transcriptional regulator"/>
    <property type="match status" value="1"/>
</dbReference>